<accession>S7V8F8</accession>
<evidence type="ECO:0000256" key="1">
    <source>
        <dbReference type="PROSITE-ProRule" id="PRU00339"/>
    </source>
</evidence>
<dbReference type="Pfam" id="PF13174">
    <property type="entry name" value="TPR_6"/>
    <property type="match status" value="1"/>
</dbReference>
<protein>
    <submittedName>
        <fullName evidence="4">Tetratricopeptide repeat-containing protein</fullName>
    </submittedName>
</protein>
<name>S7V8F8_DESML</name>
<dbReference type="Pfam" id="PF09976">
    <property type="entry name" value="TPR_21"/>
    <property type="match status" value="1"/>
</dbReference>
<evidence type="ECO:0000256" key="2">
    <source>
        <dbReference type="SAM" id="Phobius"/>
    </source>
</evidence>
<keyword evidence="5" id="KW-1185">Reference proteome</keyword>
<comment type="caution">
    <text evidence="4">The sequence shown here is derived from an EMBL/GenBank/DDBJ whole genome shotgun (WGS) entry which is preliminary data.</text>
</comment>
<dbReference type="EMBL" id="ATHJ01000080">
    <property type="protein sequence ID" value="EPR40828.1"/>
    <property type="molecule type" value="Genomic_DNA"/>
</dbReference>
<dbReference type="AlphaFoldDB" id="S7V8F8"/>
<evidence type="ECO:0000259" key="3">
    <source>
        <dbReference type="Pfam" id="PF09976"/>
    </source>
</evidence>
<dbReference type="STRING" id="897.B2D07_00715"/>
<feature type="transmembrane region" description="Helical" evidence="2">
    <location>
        <begin position="34"/>
        <end position="56"/>
    </location>
</feature>
<dbReference type="InterPro" id="IPR019734">
    <property type="entry name" value="TPR_rpt"/>
</dbReference>
<gene>
    <name evidence="4" type="ORF">dsmv_2331</name>
</gene>
<organism evidence="4 5">
    <name type="scientific">Desulfococcus multivorans DSM 2059</name>
    <dbReference type="NCBI Taxonomy" id="1121405"/>
    <lineage>
        <taxon>Bacteria</taxon>
        <taxon>Pseudomonadati</taxon>
        <taxon>Thermodesulfobacteriota</taxon>
        <taxon>Desulfobacteria</taxon>
        <taxon>Desulfobacterales</taxon>
        <taxon>Desulfococcaceae</taxon>
        <taxon>Desulfococcus</taxon>
    </lineage>
</organism>
<keyword evidence="2" id="KW-0812">Transmembrane</keyword>
<proteinExistence type="predicted"/>
<evidence type="ECO:0000313" key="4">
    <source>
        <dbReference type="EMBL" id="EPR40828.1"/>
    </source>
</evidence>
<feature type="repeat" description="TPR" evidence="1">
    <location>
        <begin position="183"/>
        <end position="216"/>
    </location>
</feature>
<dbReference type="PROSITE" id="PS50005">
    <property type="entry name" value="TPR"/>
    <property type="match status" value="1"/>
</dbReference>
<sequence length="229" mass="25428">MAKKAKNRKELLKKPDEFLTFSGKLLATIIKYKVYAVSGLILLLAVVMLISGINYMGNRAENQAFVLLEKGMADYDRILADDGPEKAYQVAKNQFQPLFEEYAQKDAGRLARIVYAGMAYDAGDFDTAITLYQGALDDIGAYPGLKPFILGGLGRTYLAQKAYASAARQFETIIQGSDPVLKEDAYLNLGLIYDRMGKTEKRSEILSRFIAEYPDSTFVGMVKEKLANS</sequence>
<dbReference type="Gene3D" id="1.25.40.10">
    <property type="entry name" value="Tetratricopeptide repeat domain"/>
    <property type="match status" value="1"/>
</dbReference>
<keyword evidence="1" id="KW-0802">TPR repeat</keyword>
<feature type="domain" description="Ancillary SecYEG translocon subunit/Cell division coordinator CpoB TPR" evidence="3">
    <location>
        <begin position="33"/>
        <end position="175"/>
    </location>
</feature>
<dbReference type="SUPFAM" id="SSF48452">
    <property type="entry name" value="TPR-like"/>
    <property type="match status" value="1"/>
</dbReference>
<evidence type="ECO:0000313" key="5">
    <source>
        <dbReference type="Proteomes" id="UP000014977"/>
    </source>
</evidence>
<dbReference type="InterPro" id="IPR011990">
    <property type="entry name" value="TPR-like_helical_dom_sf"/>
</dbReference>
<dbReference type="OrthoDB" id="5418121at2"/>
<dbReference type="InterPro" id="IPR018704">
    <property type="entry name" value="SecYEG/CpoB_TPR"/>
</dbReference>
<keyword evidence="2" id="KW-1133">Transmembrane helix</keyword>
<dbReference type="eggNOG" id="COG2976">
    <property type="taxonomic scope" value="Bacteria"/>
</dbReference>
<reference evidence="4 5" key="1">
    <citation type="journal article" date="2013" name="Genome Announc.">
        <title>Draft genome sequences for three mercury-methylating, sulfate-reducing bacteria.</title>
        <authorList>
            <person name="Brown S.D."/>
            <person name="Hurt R.A.Jr."/>
            <person name="Gilmour C.C."/>
            <person name="Elias D.A."/>
        </authorList>
    </citation>
    <scope>NUCLEOTIDE SEQUENCE [LARGE SCALE GENOMIC DNA]</scope>
    <source>
        <strain evidence="4 5">DSM 2059</strain>
    </source>
</reference>
<dbReference type="Proteomes" id="UP000014977">
    <property type="component" value="Unassembled WGS sequence"/>
</dbReference>
<keyword evidence="2" id="KW-0472">Membrane</keyword>
<dbReference type="RefSeq" id="WP_020876762.1">
    <property type="nucleotide sequence ID" value="NZ_ATHJ01000080.1"/>
</dbReference>